<sequence>MFHIVTSGRCTTVDGLGRRRRSNGRTLYGHACGVFSRHNERREWAWCKEMAIHASYEIGTCFWTQARP</sequence>
<evidence type="ECO:0000313" key="1">
    <source>
        <dbReference type="EMBL" id="KAF3562531.1"/>
    </source>
</evidence>
<keyword evidence="2" id="KW-1185">Reference proteome</keyword>
<dbReference type="EMBL" id="QGKV02000759">
    <property type="protein sequence ID" value="KAF3562531.1"/>
    <property type="molecule type" value="Genomic_DNA"/>
</dbReference>
<proteinExistence type="predicted"/>
<accession>A0ABQ7CSL4</accession>
<dbReference type="Proteomes" id="UP000266723">
    <property type="component" value="Unassembled WGS sequence"/>
</dbReference>
<organism evidence="1 2">
    <name type="scientific">Brassica cretica</name>
    <name type="common">Mustard</name>
    <dbReference type="NCBI Taxonomy" id="69181"/>
    <lineage>
        <taxon>Eukaryota</taxon>
        <taxon>Viridiplantae</taxon>
        <taxon>Streptophyta</taxon>
        <taxon>Embryophyta</taxon>
        <taxon>Tracheophyta</taxon>
        <taxon>Spermatophyta</taxon>
        <taxon>Magnoliopsida</taxon>
        <taxon>eudicotyledons</taxon>
        <taxon>Gunneridae</taxon>
        <taxon>Pentapetalae</taxon>
        <taxon>rosids</taxon>
        <taxon>malvids</taxon>
        <taxon>Brassicales</taxon>
        <taxon>Brassicaceae</taxon>
        <taxon>Brassiceae</taxon>
        <taxon>Brassica</taxon>
    </lineage>
</organism>
<comment type="caution">
    <text evidence="1">The sequence shown here is derived from an EMBL/GenBank/DDBJ whole genome shotgun (WGS) entry which is preliminary data.</text>
</comment>
<evidence type="ECO:0000313" key="2">
    <source>
        <dbReference type="Proteomes" id="UP000266723"/>
    </source>
</evidence>
<gene>
    <name evidence="1" type="ORF">DY000_02016998</name>
</gene>
<protein>
    <submittedName>
        <fullName evidence="1">Uncharacterized protein</fullName>
    </submittedName>
</protein>
<name>A0ABQ7CSL4_BRACR</name>
<reference evidence="1 2" key="1">
    <citation type="journal article" date="2020" name="BMC Genomics">
        <title>Intraspecific diversification of the crop wild relative Brassica cretica Lam. using demographic model selection.</title>
        <authorList>
            <person name="Kioukis A."/>
            <person name="Michalopoulou V.A."/>
            <person name="Briers L."/>
            <person name="Pirintsos S."/>
            <person name="Studholme D.J."/>
            <person name="Pavlidis P."/>
            <person name="Sarris P.F."/>
        </authorList>
    </citation>
    <scope>NUCLEOTIDE SEQUENCE [LARGE SCALE GENOMIC DNA]</scope>
    <source>
        <strain evidence="2">cv. PFS-1207/04</strain>
    </source>
</reference>